<dbReference type="RefSeq" id="WP_077281813.1">
    <property type="nucleotide sequence ID" value="NZ_CP016329.1"/>
</dbReference>
<organism evidence="6 7">
    <name type="scientific">Leuconostoc garlicum</name>
    <dbReference type="NCBI Taxonomy" id="255248"/>
    <lineage>
        <taxon>Bacteria</taxon>
        <taxon>Bacillati</taxon>
        <taxon>Bacillota</taxon>
        <taxon>Bacilli</taxon>
        <taxon>Lactobacillales</taxon>
        <taxon>Lactobacillaceae</taxon>
        <taxon>Leuconostoc</taxon>
    </lineage>
</organism>
<keyword evidence="1" id="KW-0813">Transport</keyword>
<reference evidence="6 7" key="1">
    <citation type="submission" date="2016-06" db="EMBL/GenBank/DDBJ databases">
        <authorList>
            <person name="Kim H.J."/>
        </authorList>
    </citation>
    <scope>NUCLEOTIDE SEQUENCE [LARGE SCALE GENOMIC DNA]</scope>
    <source>
        <strain evidence="6 7">KFRI01</strain>
    </source>
</reference>
<evidence type="ECO:0000313" key="7">
    <source>
        <dbReference type="Proteomes" id="UP000188147"/>
    </source>
</evidence>
<dbReference type="PANTHER" id="PTHR43423">
    <property type="entry name" value="ABC TRANSPORTER I FAMILY MEMBER 17"/>
    <property type="match status" value="1"/>
</dbReference>
<evidence type="ECO:0000313" key="6">
    <source>
        <dbReference type="EMBL" id="AQN78911.1"/>
    </source>
</evidence>
<evidence type="ECO:0000256" key="1">
    <source>
        <dbReference type="ARBA" id="ARBA00022448"/>
    </source>
</evidence>
<dbReference type="PROSITE" id="PS50893">
    <property type="entry name" value="ABC_TRANSPORTER_2"/>
    <property type="match status" value="1"/>
</dbReference>
<accession>A0ABN4WNR2</accession>
<evidence type="ECO:0000259" key="5">
    <source>
        <dbReference type="PROSITE" id="PS50893"/>
    </source>
</evidence>
<dbReference type="NCBIfam" id="TIGR00972">
    <property type="entry name" value="3a0107s01c2"/>
    <property type="match status" value="1"/>
</dbReference>
<dbReference type="GO" id="GO:0005524">
    <property type="term" value="F:ATP binding"/>
    <property type="evidence" value="ECO:0007669"/>
    <property type="project" value="UniProtKB-KW"/>
</dbReference>
<dbReference type="InterPro" id="IPR003439">
    <property type="entry name" value="ABC_transporter-like_ATP-bd"/>
</dbReference>
<keyword evidence="7" id="KW-1185">Reference proteome</keyword>
<gene>
    <name evidence="6" type="ORF">A9176_00195</name>
</gene>
<keyword evidence="4 6" id="KW-0067">ATP-binding</keyword>
<dbReference type="SUPFAM" id="SSF52540">
    <property type="entry name" value="P-loop containing nucleoside triphosphate hydrolases"/>
    <property type="match status" value="1"/>
</dbReference>
<dbReference type="InterPro" id="IPR003593">
    <property type="entry name" value="AAA+_ATPase"/>
</dbReference>
<dbReference type="SMART" id="SM00382">
    <property type="entry name" value="AAA"/>
    <property type="match status" value="1"/>
</dbReference>
<dbReference type="InterPro" id="IPR027417">
    <property type="entry name" value="P-loop_NTPase"/>
</dbReference>
<proteinExistence type="predicted"/>
<dbReference type="Proteomes" id="UP000188147">
    <property type="component" value="Chromosome"/>
</dbReference>
<evidence type="ECO:0000256" key="3">
    <source>
        <dbReference type="ARBA" id="ARBA00022741"/>
    </source>
</evidence>
<dbReference type="EMBL" id="CP016329">
    <property type="protein sequence ID" value="AQN78911.1"/>
    <property type="molecule type" value="Genomic_DNA"/>
</dbReference>
<name>A0ABN4WNR2_9LACO</name>
<keyword evidence="3" id="KW-0547">Nucleotide-binding</keyword>
<sequence>MTESTQKNILETRDVKLWYCKKEALHGINLSFPEKGITALIGPSGSGKSTYLRALNRMHDLEDNITVTGTFDFNGTNIYAPTTDTVELRKRIGMVFQQPNPFPFSIYENVIFGLRLDGVRDKTVLDEAVEKALRQASVWDEVKDDLHKSALGLSGGQQQRVSIARVLATSPELLLLDEPTSALDPVSSHNIEETLLNLRNDYAMIIVTHSMSQASRLSDRTAFFLSGNLIEVDATKNIFLNPQRQETQDYISGRFG</sequence>
<dbReference type="PROSITE" id="PS00211">
    <property type="entry name" value="ABC_TRANSPORTER_1"/>
    <property type="match status" value="1"/>
</dbReference>
<evidence type="ECO:0000256" key="4">
    <source>
        <dbReference type="ARBA" id="ARBA00022840"/>
    </source>
</evidence>
<dbReference type="Gene3D" id="3.40.50.300">
    <property type="entry name" value="P-loop containing nucleotide triphosphate hydrolases"/>
    <property type="match status" value="1"/>
</dbReference>
<dbReference type="InterPro" id="IPR005670">
    <property type="entry name" value="PstB-like"/>
</dbReference>
<keyword evidence="2" id="KW-0592">Phosphate transport</keyword>
<dbReference type="InterPro" id="IPR017871">
    <property type="entry name" value="ABC_transporter-like_CS"/>
</dbReference>
<dbReference type="CDD" id="cd03260">
    <property type="entry name" value="ABC_PstB_phosphate_transporter"/>
    <property type="match status" value="1"/>
</dbReference>
<protein>
    <submittedName>
        <fullName evidence="6">Phosphate ABC transporter ATP-binding protein</fullName>
    </submittedName>
</protein>
<feature type="domain" description="ABC transporter" evidence="5">
    <location>
        <begin position="10"/>
        <end position="251"/>
    </location>
</feature>
<dbReference type="PANTHER" id="PTHR43423:SF1">
    <property type="entry name" value="ABC TRANSPORTER I FAMILY MEMBER 17"/>
    <property type="match status" value="1"/>
</dbReference>
<evidence type="ECO:0000256" key="2">
    <source>
        <dbReference type="ARBA" id="ARBA00022592"/>
    </source>
</evidence>
<dbReference type="Pfam" id="PF00005">
    <property type="entry name" value="ABC_tran"/>
    <property type="match status" value="1"/>
</dbReference>